<accession>A0A844W0Y9</accession>
<protein>
    <recommendedName>
        <fullName evidence="5">CENP-V/GFA domain-containing protein</fullName>
    </recommendedName>
</protein>
<dbReference type="Gene3D" id="3.90.1590.10">
    <property type="entry name" value="glutathione-dependent formaldehyde- activating enzyme (gfa)"/>
    <property type="match status" value="1"/>
</dbReference>
<comment type="caution">
    <text evidence="6">The sequence shown here is derived from an EMBL/GenBank/DDBJ whole genome shotgun (WGS) entry which is preliminary data.</text>
</comment>
<dbReference type="PANTHER" id="PTHR33337">
    <property type="entry name" value="GFA DOMAIN-CONTAINING PROTEIN"/>
    <property type="match status" value="1"/>
</dbReference>
<evidence type="ECO:0000313" key="6">
    <source>
        <dbReference type="EMBL" id="MWB76765.1"/>
    </source>
</evidence>
<feature type="domain" description="CENP-V/GFA" evidence="5">
    <location>
        <begin position="3"/>
        <end position="130"/>
    </location>
</feature>
<dbReference type="PROSITE" id="PS51891">
    <property type="entry name" value="CENP_V_GFA"/>
    <property type="match status" value="1"/>
</dbReference>
<dbReference type="GO" id="GO:0046872">
    <property type="term" value="F:metal ion binding"/>
    <property type="evidence" value="ECO:0007669"/>
    <property type="project" value="UniProtKB-KW"/>
</dbReference>
<keyword evidence="7" id="KW-1185">Reference proteome</keyword>
<dbReference type="InterPro" id="IPR011057">
    <property type="entry name" value="Mss4-like_sf"/>
</dbReference>
<organism evidence="6 7">
    <name type="scientific">Pseudooceanicola pacificus</name>
    <dbReference type="NCBI Taxonomy" id="2676438"/>
    <lineage>
        <taxon>Bacteria</taxon>
        <taxon>Pseudomonadati</taxon>
        <taxon>Pseudomonadota</taxon>
        <taxon>Alphaproteobacteria</taxon>
        <taxon>Rhodobacterales</taxon>
        <taxon>Paracoccaceae</taxon>
        <taxon>Pseudooceanicola</taxon>
    </lineage>
</organism>
<evidence type="ECO:0000259" key="5">
    <source>
        <dbReference type="PROSITE" id="PS51891"/>
    </source>
</evidence>
<sequence>MVWTGGCYCGAVRYRAEGKALFKAQCHCRECQYISGGGPNYFLMVGHEGFAWTAAEPAAFARSDLDSPVTRRFCATCGTHIATERPGARTYVLKAGTLDDPASYGGPTAAIYMCDTQAFHLVPEGLPAFDKLPPR</sequence>
<keyword evidence="2" id="KW-0479">Metal-binding</keyword>
<dbReference type="PANTHER" id="PTHR33337:SF40">
    <property type="entry name" value="CENP-V_GFA DOMAIN-CONTAINING PROTEIN-RELATED"/>
    <property type="match status" value="1"/>
</dbReference>
<dbReference type="Pfam" id="PF04828">
    <property type="entry name" value="GFA"/>
    <property type="match status" value="1"/>
</dbReference>
<dbReference type="Proteomes" id="UP000443843">
    <property type="component" value="Unassembled WGS sequence"/>
</dbReference>
<keyword evidence="4" id="KW-0456">Lyase</keyword>
<name>A0A844W0Y9_9RHOB</name>
<evidence type="ECO:0000256" key="4">
    <source>
        <dbReference type="ARBA" id="ARBA00023239"/>
    </source>
</evidence>
<dbReference type="RefSeq" id="WP_160380899.1">
    <property type="nucleotide sequence ID" value="NZ_WNXQ01000001.1"/>
</dbReference>
<dbReference type="AlphaFoldDB" id="A0A844W0Y9"/>
<gene>
    <name evidence="6" type="ORF">GLS40_01865</name>
</gene>
<keyword evidence="3" id="KW-0862">Zinc</keyword>
<dbReference type="GO" id="GO:0016846">
    <property type="term" value="F:carbon-sulfur lyase activity"/>
    <property type="evidence" value="ECO:0007669"/>
    <property type="project" value="InterPro"/>
</dbReference>
<evidence type="ECO:0000256" key="3">
    <source>
        <dbReference type="ARBA" id="ARBA00022833"/>
    </source>
</evidence>
<evidence type="ECO:0000256" key="2">
    <source>
        <dbReference type="ARBA" id="ARBA00022723"/>
    </source>
</evidence>
<proteinExistence type="inferred from homology"/>
<dbReference type="InterPro" id="IPR006913">
    <property type="entry name" value="CENP-V/GFA"/>
</dbReference>
<reference evidence="6 7" key="1">
    <citation type="submission" date="2019-11" db="EMBL/GenBank/DDBJ databases">
        <title>Pseudooceanicola pacifica sp. nov., isolated from deep-sea sediment of the Pacific Ocean.</title>
        <authorList>
            <person name="Lyu L."/>
        </authorList>
    </citation>
    <scope>NUCLEOTIDE SEQUENCE [LARGE SCALE GENOMIC DNA]</scope>
    <source>
        <strain evidence="6 7">216_PA32_1</strain>
    </source>
</reference>
<evidence type="ECO:0000313" key="7">
    <source>
        <dbReference type="Proteomes" id="UP000443843"/>
    </source>
</evidence>
<dbReference type="SUPFAM" id="SSF51316">
    <property type="entry name" value="Mss4-like"/>
    <property type="match status" value="1"/>
</dbReference>
<evidence type="ECO:0000256" key="1">
    <source>
        <dbReference type="ARBA" id="ARBA00005495"/>
    </source>
</evidence>
<comment type="similarity">
    <text evidence="1">Belongs to the Gfa family.</text>
</comment>
<dbReference type="EMBL" id="WNXQ01000001">
    <property type="protein sequence ID" value="MWB76765.1"/>
    <property type="molecule type" value="Genomic_DNA"/>
</dbReference>